<organism evidence="1 2">
    <name type="scientific">Yoonia phaeophyticola</name>
    <dbReference type="NCBI Taxonomy" id="3137369"/>
    <lineage>
        <taxon>Bacteria</taxon>
        <taxon>Pseudomonadati</taxon>
        <taxon>Pseudomonadota</taxon>
        <taxon>Alphaproteobacteria</taxon>
        <taxon>Rhodobacterales</taxon>
        <taxon>Paracoccaceae</taxon>
        <taxon>Yoonia</taxon>
    </lineage>
</organism>
<dbReference type="RefSeq" id="WP_341368825.1">
    <property type="nucleotide sequence ID" value="NZ_CP150951.2"/>
</dbReference>
<name>A0ABZ2V9B3_9RHOB</name>
<dbReference type="Proteomes" id="UP001440612">
    <property type="component" value="Chromosome"/>
</dbReference>
<proteinExistence type="predicted"/>
<keyword evidence="2" id="KW-1185">Reference proteome</keyword>
<evidence type="ECO:0000313" key="1">
    <source>
        <dbReference type="EMBL" id="WZC50724.1"/>
    </source>
</evidence>
<sequence>MPEYSFRQAQSAFDLISLLQAHDDQRLTTIGGSNLIRVIRENGCRFLCDDDQASYEELATLCLDASDDAEIATAVLIANTLQHGLWHEDTKDFADAATVRIHEAPDVLRAAILRGLDTIEDSAFRYEPASYLLPQTSRLTQHVGDVMPALCRLAQRMDSHIQKSVSQADYGYLADQHLEALGEALANEDCQFPKNESWFPREVVELVAHVPSTPGFVECTALLLANALPTNDRMGWFNFRWERLSAEYNGLPESCRNTIFAGFRYLYEADKEFLCFSQRKNWHPIQASEGMIPINPPASQ</sequence>
<protein>
    <submittedName>
        <fullName evidence="1">Uncharacterized protein</fullName>
    </submittedName>
</protein>
<gene>
    <name evidence="1" type="ORF">AABB29_08990</name>
</gene>
<evidence type="ECO:0000313" key="2">
    <source>
        <dbReference type="Proteomes" id="UP001440612"/>
    </source>
</evidence>
<accession>A0ABZ2V9B3</accession>
<reference evidence="2" key="1">
    <citation type="submission" date="2024-04" db="EMBL/GenBank/DDBJ databases">
        <title>Phylogenomic analyses of a clade within the roseobacter group suggest taxonomic reassignments of species of the genera Aestuariivita, Citreicella, Loktanella, Nautella, Pelagibaca, Ruegeria, Thalassobius, Thiobacimonas and Tropicibacter, and the proposal o.</title>
        <authorList>
            <person name="Jeon C.O."/>
        </authorList>
    </citation>
    <scope>NUCLEOTIDE SEQUENCE [LARGE SCALE GENOMIC DNA]</scope>
    <source>
        <strain evidence="2">BS5-3</strain>
    </source>
</reference>
<dbReference type="EMBL" id="CP150951">
    <property type="protein sequence ID" value="WZC50724.1"/>
    <property type="molecule type" value="Genomic_DNA"/>
</dbReference>